<keyword evidence="1" id="KW-1133">Transmembrane helix</keyword>
<evidence type="ECO:0000313" key="3">
    <source>
        <dbReference type="Proteomes" id="UP000220629"/>
    </source>
</evidence>
<dbReference type="RefSeq" id="WP_098152832.1">
    <property type="nucleotide sequence ID" value="NZ_CADEVR010000001.1"/>
</dbReference>
<gene>
    <name evidence="2" type="ORF">CRM94_12750</name>
</gene>
<organism evidence="2 3">
    <name type="scientific">Burkholderia gladioli</name>
    <name type="common">Pseudomonas marginata</name>
    <name type="synonym">Phytomonas marginata</name>
    <dbReference type="NCBI Taxonomy" id="28095"/>
    <lineage>
        <taxon>Bacteria</taxon>
        <taxon>Pseudomonadati</taxon>
        <taxon>Pseudomonadota</taxon>
        <taxon>Betaproteobacteria</taxon>
        <taxon>Burkholderiales</taxon>
        <taxon>Burkholderiaceae</taxon>
        <taxon>Burkholderia</taxon>
    </lineage>
</organism>
<protein>
    <submittedName>
        <fullName evidence="2">Uncharacterized protein</fullName>
    </submittedName>
</protein>
<dbReference type="AlphaFoldDB" id="A0A2A7SHF0"/>
<feature type="transmembrane region" description="Helical" evidence="1">
    <location>
        <begin position="12"/>
        <end position="34"/>
    </location>
</feature>
<dbReference type="Proteomes" id="UP000220629">
    <property type="component" value="Unassembled WGS sequence"/>
</dbReference>
<name>A0A2A7SHF0_BURGA</name>
<proteinExistence type="predicted"/>
<comment type="caution">
    <text evidence="2">The sequence shown here is derived from an EMBL/GenBank/DDBJ whole genome shotgun (WGS) entry which is preliminary data.</text>
</comment>
<reference evidence="3" key="1">
    <citation type="submission" date="2017-09" db="EMBL/GenBank/DDBJ databases">
        <title>FDA dAtabase for Regulatory Grade micrObial Sequences (FDA-ARGOS): Supporting development and validation of Infectious Disease Dx tests.</title>
        <authorList>
            <person name="Minogue T."/>
            <person name="Wolcott M."/>
            <person name="Wasieloski L."/>
            <person name="Aguilar W."/>
            <person name="Moore D."/>
            <person name="Tallon L."/>
            <person name="Sadzewicz L."/>
            <person name="Ott S."/>
            <person name="Zhao X."/>
            <person name="Nagaraj S."/>
            <person name="Vavikolanu K."/>
            <person name="Aluvathingal J."/>
            <person name="Nadendla S."/>
            <person name="Sichtig H."/>
        </authorList>
    </citation>
    <scope>NUCLEOTIDE SEQUENCE [LARGE SCALE GENOMIC DNA]</scope>
    <source>
        <strain evidence="3">FDAARGOS_390</strain>
    </source>
</reference>
<keyword evidence="1" id="KW-0812">Transmembrane</keyword>
<evidence type="ECO:0000313" key="2">
    <source>
        <dbReference type="EMBL" id="PEH42952.1"/>
    </source>
</evidence>
<evidence type="ECO:0000256" key="1">
    <source>
        <dbReference type="SAM" id="Phobius"/>
    </source>
</evidence>
<dbReference type="EMBL" id="PDDY01000001">
    <property type="protein sequence ID" value="PEH42952.1"/>
    <property type="molecule type" value="Genomic_DNA"/>
</dbReference>
<keyword evidence="1" id="KW-0472">Membrane</keyword>
<sequence>MTSSRLEQWRAYLQLAGLAGVLVQASVLVSLGMLRIPAARLHCPGLRPYMLMALAAAALAIRWSAARAFHAALDGCHARLGMPTPGSVAVSRDCPWHALVVLHIRLNRCGFDQVSL</sequence>
<feature type="transmembrane region" description="Helical" evidence="1">
    <location>
        <begin position="46"/>
        <end position="65"/>
    </location>
</feature>
<accession>A0A2A7SHF0</accession>